<dbReference type="PANTHER" id="PTHR33223:SF11">
    <property type="entry name" value="ELEMENT PROTEIN, PUTATIVE-RELATED"/>
    <property type="match status" value="1"/>
</dbReference>
<accession>A0AAV2CG87</accession>
<evidence type="ECO:0000313" key="3">
    <source>
        <dbReference type="Proteomes" id="UP001497516"/>
    </source>
</evidence>
<dbReference type="EMBL" id="OZ034813">
    <property type="protein sequence ID" value="CAL1355196.1"/>
    <property type="molecule type" value="Genomic_DNA"/>
</dbReference>
<name>A0AAV2CG87_9ROSI</name>
<evidence type="ECO:0000259" key="1">
    <source>
        <dbReference type="Pfam" id="PF03732"/>
    </source>
</evidence>
<dbReference type="AlphaFoldDB" id="A0AAV2CG87"/>
<reference evidence="2 3" key="1">
    <citation type="submission" date="2024-04" db="EMBL/GenBank/DDBJ databases">
        <authorList>
            <person name="Fracassetti M."/>
        </authorList>
    </citation>
    <scope>NUCLEOTIDE SEQUENCE [LARGE SCALE GENOMIC DNA]</scope>
</reference>
<feature type="domain" description="Retrotransposon gag" evidence="1">
    <location>
        <begin position="14"/>
        <end position="103"/>
    </location>
</feature>
<organism evidence="2 3">
    <name type="scientific">Linum trigynum</name>
    <dbReference type="NCBI Taxonomy" id="586398"/>
    <lineage>
        <taxon>Eukaryota</taxon>
        <taxon>Viridiplantae</taxon>
        <taxon>Streptophyta</taxon>
        <taxon>Embryophyta</taxon>
        <taxon>Tracheophyta</taxon>
        <taxon>Spermatophyta</taxon>
        <taxon>Magnoliopsida</taxon>
        <taxon>eudicotyledons</taxon>
        <taxon>Gunneridae</taxon>
        <taxon>Pentapetalae</taxon>
        <taxon>rosids</taxon>
        <taxon>fabids</taxon>
        <taxon>Malpighiales</taxon>
        <taxon>Linaceae</taxon>
        <taxon>Linum</taxon>
    </lineage>
</organism>
<dbReference type="Proteomes" id="UP001497516">
    <property type="component" value="Chromosome 1"/>
</dbReference>
<proteinExistence type="predicted"/>
<gene>
    <name evidence="2" type="ORF">LTRI10_LOCUS2970</name>
</gene>
<dbReference type="Pfam" id="PF03732">
    <property type="entry name" value="Retrotrans_gag"/>
    <property type="match status" value="1"/>
</dbReference>
<dbReference type="InterPro" id="IPR005162">
    <property type="entry name" value="Retrotrans_gag_dom"/>
</dbReference>
<sequence>MVNGVSADAIQLRYFQFTLEGQANEWLDTRPSGSISTFANLADKFLTHYNPPSKTADLQKQITHFAQDEDETIGDAWERYTSLFLNCSNHGFNDTFKVGTFYHAFFPEDKQQIDSVCGGNMLTKTPLQLNWLFE</sequence>
<dbReference type="PANTHER" id="PTHR33223">
    <property type="entry name" value="CCHC-TYPE DOMAIN-CONTAINING PROTEIN"/>
    <property type="match status" value="1"/>
</dbReference>
<keyword evidence="3" id="KW-1185">Reference proteome</keyword>
<evidence type="ECO:0000313" key="2">
    <source>
        <dbReference type="EMBL" id="CAL1355196.1"/>
    </source>
</evidence>
<protein>
    <recommendedName>
        <fullName evidence="1">Retrotransposon gag domain-containing protein</fullName>
    </recommendedName>
</protein>